<accession>A0A812PTQ8</accession>
<feature type="non-terminal residue" evidence="2">
    <location>
        <position position="99"/>
    </location>
</feature>
<sequence length="99" mass="10543">AAPTRLTAVERPTVIRSAVHRRSTPVVSTPVVTLKEPASEAAAANVTVATTKPLEASSVLALPTPCRQGGRARSKDKEEVHVQQRRRCSRCGFEEPASG</sequence>
<dbReference type="AlphaFoldDB" id="A0A812PTQ8"/>
<evidence type="ECO:0000313" key="3">
    <source>
        <dbReference type="Proteomes" id="UP000649617"/>
    </source>
</evidence>
<keyword evidence="3" id="KW-1185">Reference proteome</keyword>
<proteinExistence type="predicted"/>
<evidence type="ECO:0000313" key="2">
    <source>
        <dbReference type="EMBL" id="CAE7369381.1"/>
    </source>
</evidence>
<comment type="caution">
    <text evidence="2">The sequence shown here is derived from an EMBL/GenBank/DDBJ whole genome shotgun (WGS) entry which is preliminary data.</text>
</comment>
<dbReference type="Proteomes" id="UP000649617">
    <property type="component" value="Unassembled WGS sequence"/>
</dbReference>
<feature type="region of interest" description="Disordered" evidence="1">
    <location>
        <begin position="67"/>
        <end position="99"/>
    </location>
</feature>
<name>A0A812PTQ8_SYMPI</name>
<evidence type="ECO:0000256" key="1">
    <source>
        <dbReference type="SAM" id="MobiDB-lite"/>
    </source>
</evidence>
<feature type="non-terminal residue" evidence="2">
    <location>
        <position position="1"/>
    </location>
</feature>
<gene>
    <name evidence="2" type="ORF">SPIL2461_LOCUS8966</name>
</gene>
<dbReference type="EMBL" id="CAJNIZ010015102">
    <property type="protein sequence ID" value="CAE7369381.1"/>
    <property type="molecule type" value="Genomic_DNA"/>
</dbReference>
<reference evidence="2" key="1">
    <citation type="submission" date="2021-02" db="EMBL/GenBank/DDBJ databases">
        <authorList>
            <person name="Dougan E. K."/>
            <person name="Rhodes N."/>
            <person name="Thang M."/>
            <person name="Chan C."/>
        </authorList>
    </citation>
    <scope>NUCLEOTIDE SEQUENCE</scope>
</reference>
<organism evidence="2 3">
    <name type="scientific">Symbiodinium pilosum</name>
    <name type="common">Dinoflagellate</name>
    <dbReference type="NCBI Taxonomy" id="2952"/>
    <lineage>
        <taxon>Eukaryota</taxon>
        <taxon>Sar</taxon>
        <taxon>Alveolata</taxon>
        <taxon>Dinophyceae</taxon>
        <taxon>Suessiales</taxon>
        <taxon>Symbiodiniaceae</taxon>
        <taxon>Symbiodinium</taxon>
    </lineage>
</organism>
<feature type="compositionally biased region" description="Basic and acidic residues" evidence="1">
    <location>
        <begin position="73"/>
        <end position="82"/>
    </location>
</feature>
<protein>
    <submittedName>
        <fullName evidence="2">Uncharacterized protein</fullName>
    </submittedName>
</protein>